<keyword evidence="10 11" id="KW-0012">Acyltransferase</keyword>
<reference evidence="15" key="2">
    <citation type="journal article" date="2021" name="Microbiome">
        <title>Successional dynamics and alternative stable states in a saline activated sludge microbial community over 9 years.</title>
        <authorList>
            <person name="Wang Y."/>
            <person name="Ye J."/>
            <person name="Ju F."/>
            <person name="Liu L."/>
            <person name="Boyd J.A."/>
            <person name="Deng Y."/>
            <person name="Parks D.H."/>
            <person name="Jiang X."/>
            <person name="Yin X."/>
            <person name="Woodcroft B.J."/>
            <person name="Tyson G.W."/>
            <person name="Hugenholtz P."/>
            <person name="Polz M.F."/>
            <person name="Zhang T."/>
        </authorList>
    </citation>
    <scope>NUCLEOTIDE SEQUENCE</scope>
    <source>
        <strain evidence="15">HKST-UBA02</strain>
    </source>
</reference>
<dbReference type="Pfam" id="PF00109">
    <property type="entry name" value="ketoacyl-synt"/>
    <property type="match status" value="1"/>
</dbReference>
<gene>
    <name evidence="15" type="primary">fabF</name>
    <name evidence="15" type="ORF">KDA27_04975</name>
</gene>
<evidence type="ECO:0000256" key="4">
    <source>
        <dbReference type="ARBA" id="ARBA00014657"/>
    </source>
</evidence>
<dbReference type="Proteomes" id="UP000739538">
    <property type="component" value="Unassembled WGS sequence"/>
</dbReference>
<dbReference type="InterPro" id="IPR000794">
    <property type="entry name" value="Beta-ketoacyl_synthase"/>
</dbReference>
<dbReference type="InterPro" id="IPR018201">
    <property type="entry name" value="Ketoacyl_synth_AS"/>
</dbReference>
<dbReference type="FunFam" id="3.40.47.10:FF:000029">
    <property type="entry name" value="3-oxoacyl-[acyl-carrier-protein] synthase 1"/>
    <property type="match status" value="1"/>
</dbReference>
<comment type="caution">
    <text evidence="15">The sequence shown here is derived from an EMBL/GenBank/DDBJ whole genome shotgun (WGS) entry which is preliminary data.</text>
</comment>
<keyword evidence="6 11" id="KW-0808">Transferase</keyword>
<evidence type="ECO:0000256" key="13">
    <source>
        <dbReference type="RuleBase" id="RU003694"/>
    </source>
</evidence>
<dbReference type="EMBL" id="JAGQHS010000016">
    <property type="protein sequence ID" value="MCA9755133.1"/>
    <property type="molecule type" value="Genomic_DNA"/>
</dbReference>
<dbReference type="SMART" id="SM00825">
    <property type="entry name" value="PKS_KS"/>
    <property type="match status" value="1"/>
</dbReference>
<evidence type="ECO:0000256" key="11">
    <source>
        <dbReference type="PIRNR" id="PIRNR000447"/>
    </source>
</evidence>
<dbReference type="PANTHER" id="PTHR11712">
    <property type="entry name" value="POLYKETIDE SYNTHASE-RELATED"/>
    <property type="match status" value="1"/>
</dbReference>
<reference evidence="15" key="1">
    <citation type="submission" date="2020-04" db="EMBL/GenBank/DDBJ databases">
        <authorList>
            <person name="Zhang T."/>
        </authorList>
    </citation>
    <scope>NUCLEOTIDE SEQUENCE</scope>
    <source>
        <strain evidence="15">HKST-UBA02</strain>
    </source>
</reference>
<dbReference type="EC" id="2.3.1.179" evidence="3 11"/>
<keyword evidence="7" id="KW-0276">Fatty acid metabolism</keyword>
<dbReference type="InterPro" id="IPR020841">
    <property type="entry name" value="PKS_Beta-ketoAc_synthase_dom"/>
</dbReference>
<dbReference type="GO" id="GO:0030497">
    <property type="term" value="P:fatty acid elongation"/>
    <property type="evidence" value="ECO:0007669"/>
    <property type="project" value="UniProtKB-ARBA"/>
</dbReference>
<dbReference type="NCBIfam" id="NF005589">
    <property type="entry name" value="PRK07314.1"/>
    <property type="match status" value="1"/>
</dbReference>
<evidence type="ECO:0000256" key="1">
    <source>
        <dbReference type="ARBA" id="ARBA00005194"/>
    </source>
</evidence>
<sequence length="412" mass="43243">MADRVFVTGVGAVTPLGNDPAQLWNGLLEGRSGIAPVTRFDASDQTTRFAAEVKGFDPTEYMDPKEARRSDPFIQYAIASSRQARDASGIDCSEGNGERIGVIIGSGIGGIATWETNHKTLLDRGPSRVSPFFIPMMIANMASGMVSIDLGARGSNYATVSACASGAHAIGEAFEAIRRGQLDAVFAGGSEAPVSPLAMAGFSSMKALSTRNDEPERASRPFDKDRDGFVLGEGAGMLVLESESHARKRGATVLAEICGYGVTSDAHHISAPAPEHEGAARAMKLALEAAGVSTAEVDYINAHGTSTPLNDKFESIAIRGLFGADADRLAVSSTKSMTGHLLGAAGAVEAAISVFAVRNDVIPPTMNYETADPDCDLDFVPNEARKTKVRVAMSNAFGFGGHNVALVFRKVE</sequence>
<keyword evidence="5 11" id="KW-0444">Lipid biosynthesis</keyword>
<evidence type="ECO:0000256" key="8">
    <source>
        <dbReference type="ARBA" id="ARBA00023098"/>
    </source>
</evidence>
<evidence type="ECO:0000313" key="15">
    <source>
        <dbReference type="EMBL" id="MCA9755133.1"/>
    </source>
</evidence>
<dbReference type="InterPro" id="IPR016039">
    <property type="entry name" value="Thiolase-like"/>
</dbReference>
<evidence type="ECO:0000256" key="10">
    <source>
        <dbReference type="ARBA" id="ARBA00023315"/>
    </source>
</evidence>
<evidence type="ECO:0000256" key="7">
    <source>
        <dbReference type="ARBA" id="ARBA00022832"/>
    </source>
</evidence>
<comment type="catalytic activity">
    <reaction evidence="11">
        <text>(9Z)-hexadecenoyl-[ACP] + malonyl-[ACP] + H(+) = 3-oxo-(11Z)-octadecenoyl-[ACP] + holo-[ACP] + CO2</text>
        <dbReference type="Rhea" id="RHEA:55040"/>
        <dbReference type="Rhea" id="RHEA-COMP:9623"/>
        <dbReference type="Rhea" id="RHEA-COMP:9685"/>
        <dbReference type="Rhea" id="RHEA-COMP:10800"/>
        <dbReference type="Rhea" id="RHEA-COMP:14074"/>
        <dbReference type="ChEBI" id="CHEBI:15378"/>
        <dbReference type="ChEBI" id="CHEBI:16526"/>
        <dbReference type="ChEBI" id="CHEBI:64479"/>
        <dbReference type="ChEBI" id="CHEBI:78449"/>
        <dbReference type="ChEBI" id="CHEBI:83989"/>
        <dbReference type="ChEBI" id="CHEBI:138538"/>
        <dbReference type="EC" id="2.3.1.179"/>
    </reaction>
</comment>
<dbReference type="PROSITE" id="PS52004">
    <property type="entry name" value="KS3_2"/>
    <property type="match status" value="1"/>
</dbReference>
<evidence type="ECO:0000259" key="14">
    <source>
        <dbReference type="PROSITE" id="PS52004"/>
    </source>
</evidence>
<dbReference type="AlphaFoldDB" id="A0A956NBZ2"/>
<evidence type="ECO:0000256" key="3">
    <source>
        <dbReference type="ARBA" id="ARBA00012356"/>
    </source>
</evidence>
<keyword evidence="8" id="KW-0443">Lipid metabolism</keyword>
<organism evidence="15 16">
    <name type="scientific">Eiseniibacteriota bacterium</name>
    <dbReference type="NCBI Taxonomy" id="2212470"/>
    <lineage>
        <taxon>Bacteria</taxon>
        <taxon>Candidatus Eiseniibacteriota</taxon>
    </lineage>
</organism>
<dbReference type="GO" id="GO:0005829">
    <property type="term" value="C:cytosol"/>
    <property type="evidence" value="ECO:0007669"/>
    <property type="project" value="TreeGrafter"/>
</dbReference>
<dbReference type="CDD" id="cd00834">
    <property type="entry name" value="KAS_I_II"/>
    <property type="match status" value="1"/>
</dbReference>
<dbReference type="GO" id="GO:0004315">
    <property type="term" value="F:3-oxoacyl-[acyl-carrier-protein] synthase activity"/>
    <property type="evidence" value="ECO:0007669"/>
    <property type="project" value="UniProtKB-UniRule"/>
</dbReference>
<dbReference type="PROSITE" id="PS00606">
    <property type="entry name" value="KS3_1"/>
    <property type="match status" value="1"/>
</dbReference>
<comment type="similarity">
    <text evidence="2 11 13">Belongs to the thiolase-like superfamily. Beta-ketoacyl-ACP synthases family.</text>
</comment>
<dbReference type="Gene3D" id="3.40.47.10">
    <property type="match status" value="2"/>
</dbReference>
<dbReference type="PIRSF" id="PIRSF000447">
    <property type="entry name" value="KAS_II"/>
    <property type="match status" value="1"/>
</dbReference>
<dbReference type="InterPro" id="IPR014030">
    <property type="entry name" value="Ketoacyl_synth_N"/>
</dbReference>
<dbReference type="InterPro" id="IPR014031">
    <property type="entry name" value="Ketoacyl_synth_C"/>
</dbReference>
<dbReference type="SUPFAM" id="SSF53901">
    <property type="entry name" value="Thiolase-like"/>
    <property type="match status" value="2"/>
</dbReference>
<evidence type="ECO:0000313" key="16">
    <source>
        <dbReference type="Proteomes" id="UP000739538"/>
    </source>
</evidence>
<proteinExistence type="inferred from homology"/>
<dbReference type="InterPro" id="IPR017568">
    <property type="entry name" value="3-oxoacyl-ACP_synth-2"/>
</dbReference>
<name>A0A956NBZ2_UNCEI</name>
<evidence type="ECO:0000256" key="2">
    <source>
        <dbReference type="ARBA" id="ARBA00008467"/>
    </source>
</evidence>
<evidence type="ECO:0000256" key="6">
    <source>
        <dbReference type="ARBA" id="ARBA00022679"/>
    </source>
</evidence>
<comment type="function">
    <text evidence="11">Involved in the type II fatty acid elongation cycle. Catalyzes the elongation of a wide range of acyl-ACP by the addition of two carbons from malonyl-ACP to an acyl acceptor. Can efficiently catalyze the conversion of palmitoleoyl-ACP (cis-hexadec-9-enoyl-ACP) to cis-vaccenoyl-ACP (cis-octadec-11-enoyl-ACP), an essential step in the thermal regulation of fatty acid composition.</text>
</comment>
<evidence type="ECO:0000256" key="12">
    <source>
        <dbReference type="PIRSR" id="PIRSR000447-1"/>
    </source>
</evidence>
<evidence type="ECO:0000256" key="5">
    <source>
        <dbReference type="ARBA" id="ARBA00022516"/>
    </source>
</evidence>
<dbReference type="FunFam" id="3.40.47.10:FF:000018">
    <property type="entry name" value="3-oxoacyl-[acyl-carrier-protein] synthase 2"/>
    <property type="match status" value="1"/>
</dbReference>
<comment type="pathway">
    <text evidence="1 11">Lipid metabolism; fatty acid biosynthesis.</text>
</comment>
<comment type="catalytic activity">
    <reaction evidence="11">
        <text>a fatty acyl-[ACP] + malonyl-[ACP] + H(+) = a 3-oxoacyl-[ACP] + holo-[ACP] + CO2</text>
        <dbReference type="Rhea" id="RHEA:22836"/>
        <dbReference type="Rhea" id="RHEA-COMP:9623"/>
        <dbReference type="Rhea" id="RHEA-COMP:9685"/>
        <dbReference type="Rhea" id="RHEA-COMP:9916"/>
        <dbReference type="Rhea" id="RHEA-COMP:14125"/>
        <dbReference type="ChEBI" id="CHEBI:15378"/>
        <dbReference type="ChEBI" id="CHEBI:16526"/>
        <dbReference type="ChEBI" id="CHEBI:64479"/>
        <dbReference type="ChEBI" id="CHEBI:78449"/>
        <dbReference type="ChEBI" id="CHEBI:78776"/>
        <dbReference type="ChEBI" id="CHEBI:138651"/>
    </reaction>
</comment>
<dbReference type="Pfam" id="PF02801">
    <property type="entry name" value="Ketoacyl-synt_C"/>
    <property type="match status" value="1"/>
</dbReference>
<accession>A0A956NBZ2</accession>
<feature type="domain" description="Ketosynthase family 3 (KS3)" evidence="14">
    <location>
        <begin position="2"/>
        <end position="410"/>
    </location>
</feature>
<dbReference type="PANTHER" id="PTHR11712:SF336">
    <property type="entry name" value="3-OXOACYL-[ACYL-CARRIER-PROTEIN] SYNTHASE, MITOCHONDRIAL"/>
    <property type="match status" value="1"/>
</dbReference>
<protein>
    <recommendedName>
        <fullName evidence="4 11">3-oxoacyl-[acyl-carrier-protein] synthase 2</fullName>
        <ecNumber evidence="3 11">2.3.1.179</ecNumber>
    </recommendedName>
</protein>
<evidence type="ECO:0000256" key="9">
    <source>
        <dbReference type="ARBA" id="ARBA00023160"/>
    </source>
</evidence>
<dbReference type="NCBIfam" id="TIGR03150">
    <property type="entry name" value="fabF"/>
    <property type="match status" value="1"/>
</dbReference>
<keyword evidence="9 11" id="KW-0275">Fatty acid biosynthesis</keyword>
<feature type="active site" description="For beta-ketoacyl synthase activity" evidence="12">
    <location>
        <position position="163"/>
    </location>
</feature>